<feature type="transmembrane region" description="Helical" evidence="6">
    <location>
        <begin position="56"/>
        <end position="73"/>
    </location>
</feature>
<proteinExistence type="predicted"/>
<feature type="transmembrane region" description="Helical" evidence="6">
    <location>
        <begin position="124"/>
        <end position="143"/>
    </location>
</feature>
<dbReference type="Proteomes" id="UP000007875">
    <property type="component" value="Unassembled WGS sequence"/>
</dbReference>
<dbReference type="AlphaFoldDB" id="H2YS13"/>
<dbReference type="HOGENOM" id="CLU_1371773_0_0_1"/>
<dbReference type="InterPro" id="IPR036259">
    <property type="entry name" value="MFS_trans_sf"/>
</dbReference>
<sequence>MLVGFNHVSIYSDLVFANAGIPLHLVTFATIGVFGASFVAAIFGSKVVAKFGPLKVILVTNAVIIFSIALFTVSRATSHLAPTVIPYITIVAVGVYLVVWKGGLNVALFPLLVSFTVEATRATVLAYGSVVLWSMSWMVAFVGPYLQYHLGPYEMMIWLGCALVGLILMGVFLPETKGKNSDQIQAYFKGRAAKASETHSNL</sequence>
<feature type="transmembrane region" description="Helical" evidence="6">
    <location>
        <begin position="85"/>
        <end position="112"/>
    </location>
</feature>
<evidence type="ECO:0000256" key="1">
    <source>
        <dbReference type="ARBA" id="ARBA00004370"/>
    </source>
</evidence>
<dbReference type="PANTHER" id="PTHR23503:SF8">
    <property type="entry name" value="FACILITATED GLUCOSE TRANSPORTER PROTEIN 1"/>
    <property type="match status" value="1"/>
</dbReference>
<keyword evidence="5 6" id="KW-0472">Membrane</keyword>
<evidence type="ECO:0000256" key="3">
    <source>
        <dbReference type="ARBA" id="ARBA00022692"/>
    </source>
</evidence>
<dbReference type="eggNOG" id="KOG0569">
    <property type="taxonomic scope" value="Eukaryota"/>
</dbReference>
<accession>H2YS13</accession>
<dbReference type="Pfam" id="PF00083">
    <property type="entry name" value="Sugar_tr"/>
    <property type="match status" value="1"/>
</dbReference>
<dbReference type="Ensembl" id="ENSCSAVT00000008231.1">
    <property type="protein sequence ID" value="ENSCSAVP00000008123.1"/>
    <property type="gene ID" value="ENSCSAVG00000004836.1"/>
</dbReference>
<protein>
    <recommendedName>
        <fullName evidence="9">Major facilitator superfamily (MFS) profile domain-containing protein</fullName>
    </recommendedName>
</protein>
<dbReference type="GO" id="GO:0005886">
    <property type="term" value="C:plasma membrane"/>
    <property type="evidence" value="ECO:0007669"/>
    <property type="project" value="TreeGrafter"/>
</dbReference>
<reference evidence="8" key="1">
    <citation type="submission" date="2003-08" db="EMBL/GenBank/DDBJ databases">
        <authorList>
            <person name="Birren B."/>
            <person name="Nusbaum C."/>
            <person name="Abebe A."/>
            <person name="Abouelleil A."/>
            <person name="Adekoya E."/>
            <person name="Ait-zahra M."/>
            <person name="Allen N."/>
            <person name="Allen T."/>
            <person name="An P."/>
            <person name="Anderson M."/>
            <person name="Anderson S."/>
            <person name="Arachchi H."/>
            <person name="Armbruster J."/>
            <person name="Bachantsang P."/>
            <person name="Baldwin J."/>
            <person name="Barry A."/>
            <person name="Bayul T."/>
            <person name="Blitshsteyn B."/>
            <person name="Bloom T."/>
            <person name="Blye J."/>
            <person name="Boguslavskiy L."/>
            <person name="Borowsky M."/>
            <person name="Boukhgalter B."/>
            <person name="Brunache A."/>
            <person name="Butler J."/>
            <person name="Calixte N."/>
            <person name="Calvo S."/>
            <person name="Camarata J."/>
            <person name="Campo K."/>
            <person name="Chang J."/>
            <person name="Cheshatsang Y."/>
            <person name="Citroen M."/>
            <person name="Collymore A."/>
            <person name="Considine T."/>
            <person name="Cook A."/>
            <person name="Cooke P."/>
            <person name="Corum B."/>
            <person name="Cuomo C."/>
            <person name="David R."/>
            <person name="Dawoe T."/>
            <person name="Degray S."/>
            <person name="Dodge S."/>
            <person name="Dooley K."/>
            <person name="Dorje P."/>
            <person name="Dorjee K."/>
            <person name="Dorris L."/>
            <person name="Duffey N."/>
            <person name="Dupes A."/>
            <person name="Elkins T."/>
            <person name="Engels R."/>
            <person name="Erickson J."/>
            <person name="Farina A."/>
            <person name="Faro S."/>
            <person name="Ferreira P."/>
            <person name="Fischer H."/>
            <person name="Fitzgerald M."/>
            <person name="Foley K."/>
            <person name="Gage D."/>
            <person name="Galagan J."/>
            <person name="Gearin G."/>
            <person name="Gnerre S."/>
            <person name="Gnirke A."/>
            <person name="Goyette A."/>
            <person name="Graham J."/>
            <person name="Grandbois E."/>
            <person name="Gyaltsen K."/>
            <person name="Hafez N."/>
            <person name="Hagopian D."/>
            <person name="Hagos B."/>
            <person name="Hall J."/>
            <person name="Hatcher B."/>
            <person name="Heller A."/>
            <person name="Higgins H."/>
            <person name="Honan T."/>
            <person name="Horn A."/>
            <person name="Houde N."/>
            <person name="Hughes L."/>
            <person name="Hulme W."/>
            <person name="Husby E."/>
            <person name="Iliev I."/>
            <person name="Jaffe D."/>
            <person name="Jones C."/>
            <person name="Kamal M."/>
            <person name="Kamat A."/>
            <person name="Kamvysselis M."/>
            <person name="Karlsson E."/>
            <person name="Kells C."/>
            <person name="Kieu A."/>
            <person name="Kisner P."/>
            <person name="Kodira C."/>
            <person name="Kulbokas E."/>
            <person name="Labutti K."/>
            <person name="Lama D."/>
            <person name="Landers T."/>
            <person name="Leger J."/>
            <person name="Levine S."/>
            <person name="Lewis D."/>
            <person name="Lewis T."/>
            <person name="Lindblad-toh K."/>
            <person name="Liu X."/>
            <person name="Lokyitsang T."/>
            <person name="Lokyitsang Y."/>
            <person name="Lucien O."/>
            <person name="Lui A."/>
            <person name="Ma L.J."/>
            <person name="Mabbitt R."/>
            <person name="Macdonald J."/>
            <person name="Maclean C."/>
            <person name="Major J."/>
            <person name="Manning J."/>
            <person name="Marabella R."/>
            <person name="Maru K."/>
            <person name="Matthews C."/>
            <person name="Mauceli E."/>
            <person name="Mccarthy M."/>
            <person name="Mcdonough S."/>
            <person name="Mcghee T."/>
            <person name="Meldrim J."/>
            <person name="Meneus L."/>
            <person name="Mesirov J."/>
            <person name="Mihalev A."/>
            <person name="Mihova T."/>
            <person name="Mikkelsen T."/>
            <person name="Mlenga V."/>
            <person name="Moru K."/>
            <person name="Mozes J."/>
            <person name="Mulrain L."/>
            <person name="Munson G."/>
            <person name="Naylor J."/>
            <person name="Newes C."/>
            <person name="Nguyen C."/>
            <person name="Nguyen N."/>
            <person name="Nguyen T."/>
            <person name="Nicol R."/>
            <person name="Nielsen C."/>
            <person name="Nizzari M."/>
            <person name="Norbu C."/>
            <person name="Norbu N."/>
            <person name="O'donnell P."/>
            <person name="Okoawo O."/>
            <person name="O'leary S."/>
            <person name="Omotosho B."/>
            <person name="O'neill K."/>
            <person name="Osman S."/>
            <person name="Parker S."/>
            <person name="Perrin D."/>
            <person name="Phunkhang P."/>
            <person name="Piqani B."/>
            <person name="Purcell S."/>
            <person name="Rachupka T."/>
            <person name="Ramasamy U."/>
            <person name="Rameau R."/>
            <person name="Ray V."/>
            <person name="Raymond C."/>
            <person name="Retta R."/>
            <person name="Richardson S."/>
            <person name="Rise C."/>
            <person name="Rodriguez J."/>
            <person name="Rogers J."/>
            <person name="Rogov P."/>
            <person name="Rutman M."/>
            <person name="Schupbach R."/>
            <person name="Seaman C."/>
            <person name="Settipalli S."/>
            <person name="Sharpe T."/>
            <person name="Sheridan J."/>
            <person name="Sherpa N."/>
            <person name="Shi J."/>
            <person name="Smirnov S."/>
            <person name="Smith C."/>
            <person name="Sougnez C."/>
            <person name="Spencer B."/>
            <person name="Stalker J."/>
            <person name="Stange-thomann N."/>
            <person name="Stavropoulos S."/>
            <person name="Stetson K."/>
            <person name="Stone C."/>
            <person name="Stone S."/>
            <person name="Stubbs M."/>
            <person name="Talamas J."/>
            <person name="Tchuinga P."/>
            <person name="Tenzing P."/>
            <person name="Tesfaye S."/>
            <person name="Theodore J."/>
            <person name="Thoulutsang Y."/>
            <person name="Topham K."/>
            <person name="Towey S."/>
            <person name="Tsamla T."/>
            <person name="Tsomo N."/>
            <person name="Vallee D."/>
            <person name="Vassiliev H."/>
            <person name="Venkataraman V."/>
            <person name="Vinson J."/>
            <person name="Vo A."/>
            <person name="Wade C."/>
            <person name="Wang S."/>
            <person name="Wangchuk T."/>
            <person name="Wangdi T."/>
            <person name="Whittaker C."/>
            <person name="Wilkinson J."/>
            <person name="Wu Y."/>
            <person name="Wyman D."/>
            <person name="Yadav S."/>
            <person name="Yang S."/>
            <person name="Yang X."/>
            <person name="Yeager S."/>
            <person name="Yee E."/>
            <person name="Young G."/>
            <person name="Zainoun J."/>
            <person name="Zembeck L."/>
            <person name="Zimmer A."/>
            <person name="Zody M."/>
            <person name="Lander E."/>
        </authorList>
    </citation>
    <scope>NUCLEOTIDE SEQUENCE [LARGE SCALE GENOMIC DNA]</scope>
</reference>
<dbReference type="GO" id="GO:0055056">
    <property type="term" value="F:D-glucose transmembrane transporter activity"/>
    <property type="evidence" value="ECO:0007669"/>
    <property type="project" value="TreeGrafter"/>
</dbReference>
<evidence type="ECO:0000256" key="2">
    <source>
        <dbReference type="ARBA" id="ARBA00022448"/>
    </source>
</evidence>
<dbReference type="PANTHER" id="PTHR23503">
    <property type="entry name" value="SOLUTE CARRIER FAMILY 2"/>
    <property type="match status" value="1"/>
</dbReference>
<evidence type="ECO:0000256" key="5">
    <source>
        <dbReference type="ARBA" id="ARBA00023136"/>
    </source>
</evidence>
<evidence type="ECO:0000313" key="8">
    <source>
        <dbReference type="Proteomes" id="UP000007875"/>
    </source>
</evidence>
<reference evidence="7" key="3">
    <citation type="submission" date="2025-09" db="UniProtKB">
        <authorList>
            <consortium name="Ensembl"/>
        </authorList>
    </citation>
    <scope>IDENTIFICATION</scope>
</reference>
<dbReference type="STRING" id="51511.ENSCSAVP00000008123"/>
<organism evidence="7 8">
    <name type="scientific">Ciona savignyi</name>
    <name type="common">Pacific transparent sea squirt</name>
    <dbReference type="NCBI Taxonomy" id="51511"/>
    <lineage>
        <taxon>Eukaryota</taxon>
        <taxon>Metazoa</taxon>
        <taxon>Chordata</taxon>
        <taxon>Tunicata</taxon>
        <taxon>Ascidiacea</taxon>
        <taxon>Phlebobranchia</taxon>
        <taxon>Cionidae</taxon>
        <taxon>Ciona</taxon>
    </lineage>
</organism>
<dbReference type="SUPFAM" id="SSF103473">
    <property type="entry name" value="MFS general substrate transporter"/>
    <property type="match status" value="1"/>
</dbReference>
<keyword evidence="4 6" id="KW-1133">Transmembrane helix</keyword>
<keyword evidence="3 6" id="KW-0812">Transmembrane</keyword>
<keyword evidence="8" id="KW-1185">Reference proteome</keyword>
<evidence type="ECO:0000256" key="4">
    <source>
        <dbReference type="ARBA" id="ARBA00022989"/>
    </source>
</evidence>
<evidence type="ECO:0008006" key="9">
    <source>
        <dbReference type="Google" id="ProtNLM"/>
    </source>
</evidence>
<reference evidence="7" key="2">
    <citation type="submission" date="2025-08" db="UniProtKB">
        <authorList>
            <consortium name="Ensembl"/>
        </authorList>
    </citation>
    <scope>IDENTIFICATION</scope>
</reference>
<comment type="subcellular location">
    <subcellularLocation>
        <location evidence="1">Membrane</location>
    </subcellularLocation>
</comment>
<dbReference type="GO" id="GO:0070837">
    <property type="term" value="P:dehydroascorbic acid transport"/>
    <property type="evidence" value="ECO:0007669"/>
    <property type="project" value="TreeGrafter"/>
</dbReference>
<keyword evidence="2" id="KW-0813">Transport</keyword>
<dbReference type="InterPro" id="IPR045263">
    <property type="entry name" value="GLUT"/>
</dbReference>
<feature type="transmembrane region" description="Helical" evidence="6">
    <location>
        <begin position="20"/>
        <end position="44"/>
    </location>
</feature>
<evidence type="ECO:0000256" key="6">
    <source>
        <dbReference type="SAM" id="Phobius"/>
    </source>
</evidence>
<dbReference type="GeneTree" id="ENSGT00910000144476"/>
<evidence type="ECO:0000313" key="7">
    <source>
        <dbReference type="Ensembl" id="ENSCSAVP00000008123.1"/>
    </source>
</evidence>
<dbReference type="Gene3D" id="1.20.1250.20">
    <property type="entry name" value="MFS general substrate transporter like domains"/>
    <property type="match status" value="1"/>
</dbReference>
<dbReference type="InterPro" id="IPR005828">
    <property type="entry name" value="MFS_sugar_transport-like"/>
</dbReference>
<dbReference type="InParanoid" id="H2YS13"/>
<feature type="transmembrane region" description="Helical" evidence="6">
    <location>
        <begin position="155"/>
        <end position="173"/>
    </location>
</feature>
<dbReference type="GO" id="GO:0046323">
    <property type="term" value="P:D-glucose import"/>
    <property type="evidence" value="ECO:0007669"/>
    <property type="project" value="TreeGrafter"/>
</dbReference>
<name>H2YS13_CIOSA</name>